<evidence type="ECO:0000256" key="10">
    <source>
        <dbReference type="ARBA" id="ARBA00023136"/>
    </source>
</evidence>
<comment type="subcellular location">
    <subcellularLocation>
        <location evidence="13">Cell projection</location>
        <location evidence="13">Dendritic spine membrane</location>
        <topology evidence="13">Single-pass type I membrane protein</topology>
    </subcellularLocation>
    <subcellularLocation>
        <location evidence="15">Cytoplasmic vesicle</location>
        <location evidence="15">Autophagosome membrane</location>
        <topology evidence="15">Single-pass type I membrane protein</topology>
    </subcellularLocation>
    <subcellularLocation>
        <location evidence="14">Cytoplasmic vesicle</location>
        <location evidence="14">Clathrin-coated vesicle membrane</location>
        <topology evidence="14">Single-pass type I membrane protein</topology>
    </subcellularLocation>
    <subcellularLocation>
        <location evidence="12">Cytoplasmic vesicle</location>
        <location evidence="12">Secretory vesicle</location>
        <location evidence="12">Synaptic vesicle membrane</location>
        <topology evidence="12">Single-pass type I membrane protein</topology>
    </subcellularLocation>
    <subcellularLocation>
        <location evidence="1">Endoplasmic reticulum membrane</location>
        <topology evidence="1">Single-pass type I membrane protein</topology>
    </subcellularLocation>
    <subcellularLocation>
        <location evidence="2">Lysosome membrane</location>
        <topology evidence="2">Single-pass type I membrane protein</topology>
    </subcellularLocation>
</comment>
<dbReference type="GO" id="GO:0030177">
    <property type="term" value="P:positive regulation of Wnt signaling pathway"/>
    <property type="evidence" value="ECO:0007669"/>
    <property type="project" value="TreeGrafter"/>
</dbReference>
<evidence type="ECO:0000256" key="4">
    <source>
        <dbReference type="ARBA" id="ARBA00022475"/>
    </source>
</evidence>
<accession>A0A498NBF4</accession>
<dbReference type="PANTHER" id="PTHR13351">
    <property type="entry name" value="RENIN RECEPTOR"/>
    <property type="match status" value="1"/>
</dbReference>
<name>A0A498NBF4_LABRO</name>
<evidence type="ECO:0000256" key="15">
    <source>
        <dbReference type="ARBA" id="ARBA00029432"/>
    </source>
</evidence>
<evidence type="ECO:0000256" key="8">
    <source>
        <dbReference type="ARBA" id="ARBA00022824"/>
    </source>
</evidence>
<dbReference type="PANTHER" id="PTHR13351:SF1">
    <property type="entry name" value="RENIN RECEPTOR"/>
    <property type="match status" value="1"/>
</dbReference>
<evidence type="ECO:0000313" key="26">
    <source>
        <dbReference type="Proteomes" id="UP000290572"/>
    </source>
</evidence>
<feature type="domain" description="Renin receptor-like C-terminal transmembrane spanning segment" evidence="23">
    <location>
        <begin position="383"/>
        <end position="458"/>
    </location>
</feature>
<organism evidence="25 26">
    <name type="scientific">Labeo rohita</name>
    <name type="common">Indian major carp</name>
    <name type="synonym">Cyprinus rohita</name>
    <dbReference type="NCBI Taxonomy" id="84645"/>
    <lineage>
        <taxon>Eukaryota</taxon>
        <taxon>Metazoa</taxon>
        <taxon>Chordata</taxon>
        <taxon>Craniata</taxon>
        <taxon>Vertebrata</taxon>
        <taxon>Euteleostomi</taxon>
        <taxon>Actinopterygii</taxon>
        <taxon>Neopterygii</taxon>
        <taxon>Teleostei</taxon>
        <taxon>Ostariophysi</taxon>
        <taxon>Cypriniformes</taxon>
        <taxon>Cyprinidae</taxon>
        <taxon>Labeoninae</taxon>
        <taxon>Labeonini</taxon>
        <taxon>Labeo</taxon>
    </lineage>
</organism>
<dbReference type="GO" id="GO:0005789">
    <property type="term" value="C:endoplasmic reticulum membrane"/>
    <property type="evidence" value="ECO:0007669"/>
    <property type="project" value="UniProtKB-SubCell"/>
</dbReference>
<evidence type="ECO:0000256" key="3">
    <source>
        <dbReference type="ARBA" id="ARBA00014237"/>
    </source>
</evidence>
<feature type="region of interest" description="Disordered" evidence="21">
    <location>
        <begin position="31"/>
        <end position="56"/>
    </location>
</feature>
<keyword evidence="9 22" id="KW-1133">Transmembrane helix</keyword>
<dbReference type="Proteomes" id="UP000290572">
    <property type="component" value="Unassembled WGS sequence"/>
</dbReference>
<evidence type="ECO:0007829" key="27">
    <source>
        <dbReference type="PeptideAtlas" id="A0A498NBF4"/>
    </source>
</evidence>
<comment type="caution">
    <text evidence="25">The sequence shown here is derived from an EMBL/GenBank/DDBJ whole genome shotgun (WGS) entry which is preliminary data.</text>
</comment>
<evidence type="ECO:0000256" key="21">
    <source>
        <dbReference type="SAM" id="MobiDB-lite"/>
    </source>
</evidence>
<gene>
    <name evidence="25" type="ORF">ROHU_017769</name>
</gene>
<keyword evidence="5" id="KW-0165">Cleavage on pair of basic residues</keyword>
<evidence type="ECO:0000256" key="6">
    <source>
        <dbReference type="ARBA" id="ARBA00022692"/>
    </source>
</evidence>
<evidence type="ECO:0000256" key="18">
    <source>
        <dbReference type="ARBA" id="ARBA00032473"/>
    </source>
</evidence>
<evidence type="ECO:0000259" key="23">
    <source>
        <dbReference type="Pfam" id="PF07850"/>
    </source>
</evidence>
<keyword evidence="27" id="KW-1267">Proteomics identification</keyword>
<feature type="transmembrane region" description="Helical" evidence="22">
    <location>
        <begin position="411"/>
        <end position="437"/>
    </location>
</feature>
<evidence type="ECO:0000313" key="25">
    <source>
        <dbReference type="EMBL" id="RXN30490.1"/>
    </source>
</evidence>
<dbReference type="GO" id="GO:0030672">
    <property type="term" value="C:synaptic vesicle membrane"/>
    <property type="evidence" value="ECO:0007669"/>
    <property type="project" value="UniProtKB-SubCell"/>
</dbReference>
<evidence type="ECO:0000256" key="13">
    <source>
        <dbReference type="ARBA" id="ARBA00029429"/>
    </source>
</evidence>
<evidence type="ECO:0000256" key="16">
    <source>
        <dbReference type="ARBA" id="ARBA00030875"/>
    </source>
</evidence>
<keyword evidence="10 22" id="KW-0472">Membrane</keyword>
<dbReference type="GO" id="GO:0000421">
    <property type="term" value="C:autophagosome membrane"/>
    <property type="evidence" value="ECO:0007669"/>
    <property type="project" value="UniProtKB-SubCell"/>
</dbReference>
<dbReference type="InterPro" id="IPR056780">
    <property type="entry name" value="Renin_r_C"/>
</dbReference>
<dbReference type="GO" id="GO:0032591">
    <property type="term" value="C:dendritic spine membrane"/>
    <property type="evidence" value="ECO:0007669"/>
    <property type="project" value="UniProtKB-SubCell"/>
</dbReference>
<feature type="domain" description="Renin receptor N-terminal" evidence="24">
    <location>
        <begin position="125"/>
        <end position="375"/>
    </location>
</feature>
<evidence type="ECO:0000256" key="1">
    <source>
        <dbReference type="ARBA" id="ARBA00004115"/>
    </source>
</evidence>
<evidence type="ECO:0000256" key="12">
    <source>
        <dbReference type="ARBA" id="ARBA00029428"/>
    </source>
</evidence>
<evidence type="ECO:0000256" key="2">
    <source>
        <dbReference type="ARBA" id="ARBA00004352"/>
    </source>
</evidence>
<dbReference type="GO" id="GO:0038023">
    <property type="term" value="F:signaling receptor activity"/>
    <property type="evidence" value="ECO:0007669"/>
    <property type="project" value="InterPro"/>
</dbReference>
<evidence type="ECO:0000259" key="24">
    <source>
        <dbReference type="Pfam" id="PF25294"/>
    </source>
</evidence>
<evidence type="ECO:0000256" key="19">
    <source>
        <dbReference type="ARBA" id="ARBA00045569"/>
    </source>
</evidence>
<protein>
    <recommendedName>
        <fullName evidence="3">Renin receptor</fullName>
    </recommendedName>
    <alternativeName>
        <fullName evidence="18">ATPase H(+)-transporting lysosomal accessory protein 2</fullName>
    </alternativeName>
    <alternativeName>
        <fullName evidence="17">ATPase H(+)-transporting lysosomal-interacting protein 2</fullName>
    </alternativeName>
    <alternativeName>
        <fullName evidence="16">Renin/prorenin receptor</fullName>
    </alternativeName>
</protein>
<keyword evidence="4" id="KW-1003">Cell membrane</keyword>
<evidence type="ECO:0000256" key="22">
    <source>
        <dbReference type="SAM" id="Phobius"/>
    </source>
</evidence>
<dbReference type="AlphaFoldDB" id="A0A498NBF4"/>
<keyword evidence="11 25" id="KW-0675">Receptor</keyword>
<dbReference type="Pfam" id="PF07850">
    <property type="entry name" value="Renin_r"/>
    <property type="match status" value="1"/>
</dbReference>
<dbReference type="GO" id="GO:0009897">
    <property type="term" value="C:external side of plasma membrane"/>
    <property type="evidence" value="ECO:0007669"/>
    <property type="project" value="TreeGrafter"/>
</dbReference>
<keyword evidence="26" id="KW-1185">Reference proteome</keyword>
<keyword evidence="6 22" id="KW-0812">Transmembrane</keyword>
<evidence type="ECO:0000256" key="14">
    <source>
        <dbReference type="ARBA" id="ARBA00029430"/>
    </source>
</evidence>
<dbReference type="InterPro" id="IPR057318">
    <property type="entry name" value="RENR_N"/>
</dbReference>
<sequence>MYLWVGVAPGARSDPCTPGLLLRHKSSVKRREELSRFSARRPAGPLGPRRNFNQTVTSPAGAKLRNLIRAHLSTLTRTKALANKTKRAAKTKANSGNTIYARGSVLRVFSRNKETEEGEETSVLGDSLTVLRSPQYVTFRDGQWRISGEKIPDLVALTMGFSIREDLDWPGLAAGSLFQRPRANALIVVRGLDSLDFPKNISSYPVENPVPFTLDSVANTVHTLFADSTPVVLQLAPSEERLYMMGMANTVFEDLPVTLQQIRGRLSQDGSVLTSLPLISLSRNNEADLLFLSEVQVLYDISTLLQKHKHLAKDPAPDLYSLELAGLEEIVHRYGTDSPQFIDATRILTSALQKFADDVANVYANNAVVEVVTVKTFETPLTRKSRSILESKPISNPGSPYNLAYKYDYDYAVIFNIVLWLMIVLALAVIVISYNLWNMDPGYDSIIYRMTNQKIRMD</sequence>
<feature type="compositionally biased region" description="Low complexity" evidence="21">
    <location>
        <begin position="40"/>
        <end position="50"/>
    </location>
</feature>
<dbReference type="GO" id="GO:0030665">
    <property type="term" value="C:clathrin-coated vesicle membrane"/>
    <property type="evidence" value="ECO:0007669"/>
    <property type="project" value="UniProtKB-SubCell"/>
</dbReference>
<evidence type="ECO:0000256" key="11">
    <source>
        <dbReference type="ARBA" id="ARBA00023170"/>
    </source>
</evidence>
<evidence type="ECO:0000256" key="7">
    <source>
        <dbReference type="ARBA" id="ARBA00022729"/>
    </source>
</evidence>
<dbReference type="Pfam" id="PF25294">
    <property type="entry name" value="RENR_N"/>
    <property type="match status" value="1"/>
</dbReference>
<reference evidence="25 26" key="1">
    <citation type="submission" date="2018-03" db="EMBL/GenBank/DDBJ databases">
        <title>Draft genome sequence of Rohu Carp (Labeo rohita).</title>
        <authorList>
            <person name="Das P."/>
            <person name="Kushwaha B."/>
            <person name="Joshi C.G."/>
            <person name="Kumar D."/>
            <person name="Nagpure N.S."/>
            <person name="Sahoo L."/>
            <person name="Das S.P."/>
            <person name="Bit A."/>
            <person name="Patnaik S."/>
            <person name="Meher P.K."/>
            <person name="Jayasankar P."/>
            <person name="Koringa P.G."/>
            <person name="Patel N.V."/>
            <person name="Hinsu A.T."/>
            <person name="Kumar R."/>
            <person name="Pandey M."/>
            <person name="Agarwal S."/>
            <person name="Srivastava S."/>
            <person name="Singh M."/>
            <person name="Iquebal M.A."/>
            <person name="Jaiswal S."/>
            <person name="Angadi U.B."/>
            <person name="Kumar N."/>
            <person name="Raza M."/>
            <person name="Shah T.M."/>
            <person name="Rai A."/>
            <person name="Jena J.K."/>
        </authorList>
    </citation>
    <scope>NUCLEOTIDE SEQUENCE [LARGE SCALE GENOMIC DNA]</scope>
    <source>
        <strain evidence="25">DASCIFA01</strain>
        <tissue evidence="25">Testis</tissue>
    </source>
</reference>
<keyword evidence="7" id="KW-0732">Signal</keyword>
<evidence type="ECO:0000256" key="20">
    <source>
        <dbReference type="ARBA" id="ARBA00046601"/>
    </source>
</evidence>
<evidence type="ECO:0000256" key="5">
    <source>
        <dbReference type="ARBA" id="ARBA00022685"/>
    </source>
</evidence>
<dbReference type="EMBL" id="QBIY01011576">
    <property type="protein sequence ID" value="RXN30490.1"/>
    <property type="molecule type" value="Genomic_DNA"/>
</dbReference>
<proteinExistence type="evidence at protein level"/>
<comment type="subunit">
    <text evidence="20">Interacts with renin. Accessory component of the multisubunit proton-transporting vacuolar (V)-ATPase protein pump. Interacts (via N-terminus) with ATP6AP1 (via N-terminus). Interacts with ATP6V0D1; ATP6V0D1 is a V-ATPase complex subunit and the interaction promotes V-ATPase complex assembly. Interacts with TMEM9; TMEM9 is a V-ATPase assembly regulator and the interaction induces the interaction with ATP6V0D1. Interacts with VMA21 (via N-terminus); VMA21 is a V-ATPase accessory component.</text>
</comment>
<evidence type="ECO:0000256" key="17">
    <source>
        <dbReference type="ARBA" id="ARBA00031536"/>
    </source>
</evidence>
<dbReference type="InterPro" id="IPR012493">
    <property type="entry name" value="Renin_rcpt"/>
</dbReference>
<dbReference type="STRING" id="84645.A0A498NBF4"/>
<dbReference type="GO" id="GO:0005765">
    <property type="term" value="C:lysosomal membrane"/>
    <property type="evidence" value="ECO:0007669"/>
    <property type="project" value="UniProtKB-SubCell"/>
</dbReference>
<comment type="function">
    <text evidence="19">Multifunctional protein which functions as a renin, prorenin cellular receptor and is involved in the assembly of the lysosomal proton-transporting V-type ATPase (V-ATPase) and the acidification of the endo-lysosomal system. May mediate renin-dependent cellular responses by activating ERK1 and ERK2. By increasing the catalytic efficiency of renin in AGT/angiotensinogen conversion to angiotensin I, may also play a role in the renin-angiotensin system (RAS). Through its function in V-type ATPase (v-ATPase) assembly and acidification of the lysosome it regulates protein degradation and may control different signaling pathways important for proper brain development, synapse morphology and synaptic transmission.</text>
</comment>
<evidence type="ECO:0000256" key="9">
    <source>
        <dbReference type="ARBA" id="ARBA00022989"/>
    </source>
</evidence>
<keyword evidence="8" id="KW-0256">Endoplasmic reticulum</keyword>